<protein>
    <submittedName>
        <fullName evidence="2">Uncharacterized protein</fullName>
    </submittedName>
</protein>
<feature type="region of interest" description="Disordered" evidence="1">
    <location>
        <begin position="427"/>
        <end position="449"/>
    </location>
</feature>
<evidence type="ECO:0000256" key="1">
    <source>
        <dbReference type="SAM" id="MobiDB-lite"/>
    </source>
</evidence>
<reference evidence="2 3" key="1">
    <citation type="submission" date="2020-02" db="EMBL/GenBank/DDBJ databases">
        <authorList>
            <person name="Ferguson B K."/>
        </authorList>
    </citation>
    <scope>NUCLEOTIDE SEQUENCE [LARGE SCALE GENOMIC DNA]</scope>
</reference>
<keyword evidence="3" id="KW-1185">Reference proteome</keyword>
<dbReference type="AlphaFoldDB" id="A0A6H5IEG7"/>
<evidence type="ECO:0000313" key="3">
    <source>
        <dbReference type="Proteomes" id="UP000479190"/>
    </source>
</evidence>
<dbReference type="Proteomes" id="UP000479190">
    <property type="component" value="Unassembled WGS sequence"/>
</dbReference>
<evidence type="ECO:0000313" key="2">
    <source>
        <dbReference type="EMBL" id="CAB0035328.1"/>
    </source>
</evidence>
<feature type="region of interest" description="Disordered" evidence="1">
    <location>
        <begin position="143"/>
        <end position="191"/>
    </location>
</feature>
<dbReference type="OrthoDB" id="10621256at2759"/>
<name>A0A6H5IEG7_9HYME</name>
<feature type="region of interest" description="Disordered" evidence="1">
    <location>
        <begin position="99"/>
        <end position="118"/>
    </location>
</feature>
<accession>A0A6H5IEG7</accession>
<feature type="non-terminal residue" evidence="2">
    <location>
        <position position="449"/>
    </location>
</feature>
<proteinExistence type="predicted"/>
<dbReference type="EMBL" id="CADCXV010000778">
    <property type="protein sequence ID" value="CAB0035328.1"/>
    <property type="molecule type" value="Genomic_DNA"/>
</dbReference>
<gene>
    <name evidence="2" type="ORF">TBRA_LOCUS7226</name>
</gene>
<organism evidence="2 3">
    <name type="scientific">Trichogramma brassicae</name>
    <dbReference type="NCBI Taxonomy" id="86971"/>
    <lineage>
        <taxon>Eukaryota</taxon>
        <taxon>Metazoa</taxon>
        <taxon>Ecdysozoa</taxon>
        <taxon>Arthropoda</taxon>
        <taxon>Hexapoda</taxon>
        <taxon>Insecta</taxon>
        <taxon>Pterygota</taxon>
        <taxon>Neoptera</taxon>
        <taxon>Endopterygota</taxon>
        <taxon>Hymenoptera</taxon>
        <taxon>Apocrita</taxon>
        <taxon>Proctotrupomorpha</taxon>
        <taxon>Chalcidoidea</taxon>
        <taxon>Trichogrammatidae</taxon>
        <taxon>Trichogramma</taxon>
    </lineage>
</organism>
<sequence length="449" mass="50492">MEMCVASKRTSRRLKRGDYIEKLEAIALTCPRRSKIESRRLDYIYSRWRSGCRIQDSVKLGIALSFSRTTRCRCCGGFSVVKVHTCARMCIRARARMHTKGYSPSSGTDDNDRPTPAMRIPSIAVPHVERELKREAAQADAVAAVGAAPRRRQSEAGIHGTRGELLTQTQPREVRSRTRARPTVSIGKLARDRARERGARLYTRSLGYAAQARAVQDDDKEQFHDFIDHLETTLKPALTKIYHAVEQIKSDMENAKKETVKILDGYEEDVLASERKKKPRRRPVKINCPASSTLYRILELAKQQQQQRQQRSLGRVYAAILDFAHGPGRECQCARVYREKPTHTDMFVCIYKCTRTHLTRNCRAAMAAGAEAAVAAVAADNEQCLGTRARERQRDVHTDNAQQHGLVVKKLQKRVGERIGTRAFSATTNCSSDSSGGGRAKGKKLRRDA</sequence>
<feature type="compositionally biased region" description="Basic residues" evidence="1">
    <location>
        <begin position="440"/>
        <end position="449"/>
    </location>
</feature>